<reference evidence="2 3" key="1">
    <citation type="submission" date="2024-08" db="EMBL/GenBank/DDBJ databases">
        <title>Genome mining of Saccharopolyspora cebuensis PGLac3 from Nigerian medicinal plant.</title>
        <authorList>
            <person name="Ezeobiora C.E."/>
            <person name="Igbokwe N.H."/>
            <person name="Amin D.H."/>
            <person name="Mendie U.E."/>
        </authorList>
    </citation>
    <scope>NUCLEOTIDE SEQUENCE [LARGE SCALE GENOMIC DNA]</scope>
    <source>
        <strain evidence="2 3">PGLac3</strain>
    </source>
</reference>
<keyword evidence="3" id="KW-1185">Reference proteome</keyword>
<accession>A0ABV4CLA5</accession>
<organism evidence="2 3">
    <name type="scientific">Saccharopolyspora cebuensis</name>
    <dbReference type="NCBI Taxonomy" id="418759"/>
    <lineage>
        <taxon>Bacteria</taxon>
        <taxon>Bacillati</taxon>
        <taxon>Actinomycetota</taxon>
        <taxon>Actinomycetes</taxon>
        <taxon>Pseudonocardiales</taxon>
        <taxon>Pseudonocardiaceae</taxon>
        <taxon>Saccharopolyspora</taxon>
    </lineage>
</organism>
<protein>
    <submittedName>
        <fullName evidence="2">CHAP domain-containing protein</fullName>
    </submittedName>
</protein>
<comment type="caution">
    <text evidence="2">The sequence shown here is derived from an EMBL/GenBank/DDBJ whole genome shotgun (WGS) entry which is preliminary data.</text>
</comment>
<gene>
    <name evidence="2" type="ORF">AB8O55_19105</name>
</gene>
<name>A0ABV4CLA5_9PSEU</name>
<keyword evidence="1" id="KW-0732">Signal</keyword>
<evidence type="ECO:0000313" key="2">
    <source>
        <dbReference type="EMBL" id="MEY8041519.1"/>
    </source>
</evidence>
<proteinExistence type="predicted"/>
<dbReference type="EMBL" id="JBGEHV010000038">
    <property type="protein sequence ID" value="MEY8041519.1"/>
    <property type="molecule type" value="Genomic_DNA"/>
</dbReference>
<dbReference type="Proteomes" id="UP001564626">
    <property type="component" value="Unassembled WGS sequence"/>
</dbReference>
<dbReference type="RefSeq" id="WP_345355194.1">
    <property type="nucleotide sequence ID" value="NZ_BAABII010000001.1"/>
</dbReference>
<sequence>MDLRRSGRVLAAGALGAALALSPTAAQAVPAAPPDLAAHRVADGTAHGAVAWFRQHAGDASYEGYCETAVERAYGTSGVWPSANAHWQAALDTGAAHPGHRNPPPGAFVFWNSGEWGHVGVADGAGGFHSTSIGGAIGHAAGLDHFAGYLGWSDPAVPARP</sequence>
<evidence type="ECO:0000313" key="3">
    <source>
        <dbReference type="Proteomes" id="UP001564626"/>
    </source>
</evidence>
<evidence type="ECO:0000256" key="1">
    <source>
        <dbReference type="SAM" id="SignalP"/>
    </source>
</evidence>
<feature type="chain" id="PRO_5047026579" evidence="1">
    <location>
        <begin position="29"/>
        <end position="161"/>
    </location>
</feature>
<feature type="signal peptide" evidence="1">
    <location>
        <begin position="1"/>
        <end position="28"/>
    </location>
</feature>